<keyword evidence="2" id="KW-0812">Transmembrane</keyword>
<keyword evidence="4" id="KW-1185">Reference proteome</keyword>
<dbReference type="Proteomes" id="UP001419268">
    <property type="component" value="Unassembled WGS sequence"/>
</dbReference>
<feature type="transmembrane region" description="Helical" evidence="2">
    <location>
        <begin position="132"/>
        <end position="160"/>
    </location>
</feature>
<feature type="transmembrane region" description="Helical" evidence="2">
    <location>
        <begin position="166"/>
        <end position="186"/>
    </location>
</feature>
<keyword evidence="2" id="KW-0472">Membrane</keyword>
<sequence>MLARVEDKDYNSKRAKLSGDEDHDVDGDQSRSSSSVSVGDNKEYEGGKDGDDDREEDGGDNGDEDGDDTIESNAGGLRANIALVDRSRGQRASIDLVQRLVWPLDVLDRYIVPTITLGPGCPASQGCRPLRVAYAGAVLGTSLLVVAMYGVALLATLPWWHPHSLGLAMIALPLPSLAGRPFTAFVGDIDWRRLLLGFSIKIS</sequence>
<gene>
    <name evidence="3" type="ORF">Scep_025916</name>
</gene>
<evidence type="ECO:0000313" key="3">
    <source>
        <dbReference type="EMBL" id="KAK9094447.1"/>
    </source>
</evidence>
<dbReference type="AlphaFoldDB" id="A0AAP0EMD6"/>
<organism evidence="3 4">
    <name type="scientific">Stephania cephalantha</name>
    <dbReference type="NCBI Taxonomy" id="152367"/>
    <lineage>
        <taxon>Eukaryota</taxon>
        <taxon>Viridiplantae</taxon>
        <taxon>Streptophyta</taxon>
        <taxon>Embryophyta</taxon>
        <taxon>Tracheophyta</taxon>
        <taxon>Spermatophyta</taxon>
        <taxon>Magnoliopsida</taxon>
        <taxon>Ranunculales</taxon>
        <taxon>Menispermaceae</taxon>
        <taxon>Menispermoideae</taxon>
        <taxon>Cissampelideae</taxon>
        <taxon>Stephania</taxon>
    </lineage>
</organism>
<feature type="compositionally biased region" description="Basic and acidic residues" evidence="1">
    <location>
        <begin position="40"/>
        <end position="51"/>
    </location>
</feature>
<feature type="compositionally biased region" description="Acidic residues" evidence="1">
    <location>
        <begin position="52"/>
        <end position="70"/>
    </location>
</feature>
<evidence type="ECO:0000256" key="1">
    <source>
        <dbReference type="SAM" id="MobiDB-lite"/>
    </source>
</evidence>
<name>A0AAP0EMD6_9MAGN</name>
<reference evidence="3 4" key="1">
    <citation type="submission" date="2024-01" db="EMBL/GenBank/DDBJ databases">
        <title>Genome assemblies of Stephania.</title>
        <authorList>
            <person name="Yang L."/>
        </authorList>
    </citation>
    <scope>NUCLEOTIDE SEQUENCE [LARGE SCALE GENOMIC DNA]</scope>
    <source>
        <strain evidence="3">JXDWG</strain>
        <tissue evidence="3">Leaf</tissue>
    </source>
</reference>
<accession>A0AAP0EMD6</accession>
<evidence type="ECO:0000256" key="2">
    <source>
        <dbReference type="SAM" id="Phobius"/>
    </source>
</evidence>
<dbReference type="EMBL" id="JBBNAG010000011">
    <property type="protein sequence ID" value="KAK9094447.1"/>
    <property type="molecule type" value="Genomic_DNA"/>
</dbReference>
<proteinExistence type="predicted"/>
<protein>
    <submittedName>
        <fullName evidence="3">Uncharacterized protein</fullName>
    </submittedName>
</protein>
<feature type="compositionally biased region" description="Low complexity" evidence="1">
    <location>
        <begin position="30"/>
        <end position="39"/>
    </location>
</feature>
<evidence type="ECO:0000313" key="4">
    <source>
        <dbReference type="Proteomes" id="UP001419268"/>
    </source>
</evidence>
<feature type="compositionally biased region" description="Basic and acidic residues" evidence="1">
    <location>
        <begin position="1"/>
        <end position="20"/>
    </location>
</feature>
<comment type="caution">
    <text evidence="3">The sequence shown here is derived from an EMBL/GenBank/DDBJ whole genome shotgun (WGS) entry which is preliminary data.</text>
</comment>
<keyword evidence="2" id="KW-1133">Transmembrane helix</keyword>
<feature type="region of interest" description="Disordered" evidence="1">
    <location>
        <begin position="1"/>
        <end position="73"/>
    </location>
</feature>